<protein>
    <submittedName>
        <fullName evidence="12">Efflux RND transporter periplasmic adaptor subunit</fullName>
    </submittedName>
</protein>
<dbReference type="PANTHER" id="PTHR30469:SF36">
    <property type="entry name" value="BLL3903 PROTEIN"/>
    <property type="match status" value="1"/>
</dbReference>
<dbReference type="Gene3D" id="2.40.50.100">
    <property type="match status" value="1"/>
</dbReference>
<dbReference type="InterPro" id="IPR058626">
    <property type="entry name" value="MdtA-like_b-barrel"/>
</dbReference>
<evidence type="ECO:0000259" key="10">
    <source>
        <dbReference type="Pfam" id="PF25944"/>
    </source>
</evidence>
<feature type="domain" description="Multidrug resistance protein MdtA-like C-terminal permuted SH3" evidence="11">
    <location>
        <begin position="297"/>
        <end position="354"/>
    </location>
</feature>
<dbReference type="PANTHER" id="PTHR30469">
    <property type="entry name" value="MULTIDRUG RESISTANCE PROTEIN MDTA"/>
    <property type="match status" value="1"/>
</dbReference>
<keyword evidence="13" id="KW-1185">Reference proteome</keyword>
<evidence type="ECO:0000259" key="8">
    <source>
        <dbReference type="Pfam" id="PF25876"/>
    </source>
</evidence>
<dbReference type="NCBIfam" id="TIGR01730">
    <property type="entry name" value="RND_mfp"/>
    <property type="match status" value="1"/>
</dbReference>
<comment type="subcellular location">
    <subcellularLocation>
        <location evidence="1">Cell membrane</location>
    </subcellularLocation>
</comment>
<evidence type="ECO:0000256" key="5">
    <source>
        <dbReference type="ARBA" id="ARBA00022519"/>
    </source>
</evidence>
<reference evidence="13" key="1">
    <citation type="journal article" date="2019" name="Int. J. Syst. Evol. Microbiol.">
        <title>The Global Catalogue of Microorganisms (GCM) 10K type strain sequencing project: providing services to taxonomists for standard genome sequencing and annotation.</title>
        <authorList>
            <consortium name="The Broad Institute Genomics Platform"/>
            <consortium name="The Broad Institute Genome Sequencing Center for Infectious Disease"/>
            <person name="Wu L."/>
            <person name="Ma J."/>
        </authorList>
    </citation>
    <scope>NUCLEOTIDE SEQUENCE [LARGE SCALE GENOMIC DNA]</scope>
    <source>
        <strain evidence="13">CGMCC 1.10759</strain>
    </source>
</reference>
<dbReference type="EMBL" id="JBHSDU010000002">
    <property type="protein sequence ID" value="MFC4308510.1"/>
    <property type="molecule type" value="Genomic_DNA"/>
</dbReference>
<proteinExistence type="inferred from homology"/>
<dbReference type="InterPro" id="IPR058625">
    <property type="entry name" value="MdtA-like_BSH"/>
</dbReference>
<evidence type="ECO:0000259" key="9">
    <source>
        <dbReference type="Pfam" id="PF25917"/>
    </source>
</evidence>
<dbReference type="Gene3D" id="1.10.287.470">
    <property type="entry name" value="Helix hairpin bin"/>
    <property type="match status" value="1"/>
</dbReference>
<accession>A0ABV8SMG6</accession>
<organism evidence="12 13">
    <name type="scientific">Steroidobacter flavus</name>
    <dbReference type="NCBI Taxonomy" id="1842136"/>
    <lineage>
        <taxon>Bacteria</taxon>
        <taxon>Pseudomonadati</taxon>
        <taxon>Pseudomonadota</taxon>
        <taxon>Gammaproteobacteria</taxon>
        <taxon>Steroidobacterales</taxon>
        <taxon>Steroidobacteraceae</taxon>
        <taxon>Steroidobacter</taxon>
    </lineage>
</organism>
<keyword evidence="3" id="KW-0813">Transport</keyword>
<evidence type="ECO:0000256" key="2">
    <source>
        <dbReference type="ARBA" id="ARBA00009477"/>
    </source>
</evidence>
<evidence type="ECO:0000256" key="1">
    <source>
        <dbReference type="ARBA" id="ARBA00004236"/>
    </source>
</evidence>
<dbReference type="Pfam" id="PF25876">
    <property type="entry name" value="HH_MFP_RND"/>
    <property type="match status" value="1"/>
</dbReference>
<dbReference type="Pfam" id="PF25967">
    <property type="entry name" value="RND-MFP_C"/>
    <property type="match status" value="1"/>
</dbReference>
<evidence type="ECO:0000256" key="3">
    <source>
        <dbReference type="ARBA" id="ARBA00022448"/>
    </source>
</evidence>
<dbReference type="InterPro" id="IPR006143">
    <property type="entry name" value="RND_pump_MFP"/>
</dbReference>
<feature type="domain" description="Multidrug resistance protein MdtA-like barrel-sandwich hybrid" evidence="9">
    <location>
        <begin position="66"/>
        <end position="207"/>
    </location>
</feature>
<evidence type="ECO:0000256" key="7">
    <source>
        <dbReference type="SAM" id="Coils"/>
    </source>
</evidence>
<comment type="similarity">
    <text evidence="2">Belongs to the membrane fusion protein (MFP) (TC 8.A.1) family.</text>
</comment>
<evidence type="ECO:0000259" key="11">
    <source>
        <dbReference type="Pfam" id="PF25967"/>
    </source>
</evidence>
<dbReference type="Gene3D" id="2.40.420.20">
    <property type="match status" value="1"/>
</dbReference>
<keyword evidence="6" id="KW-0472">Membrane</keyword>
<evidence type="ECO:0000313" key="12">
    <source>
        <dbReference type="EMBL" id="MFC4308510.1"/>
    </source>
</evidence>
<dbReference type="Gene3D" id="2.40.30.170">
    <property type="match status" value="1"/>
</dbReference>
<dbReference type="Pfam" id="PF25917">
    <property type="entry name" value="BSH_RND"/>
    <property type="match status" value="1"/>
</dbReference>
<dbReference type="InterPro" id="IPR058624">
    <property type="entry name" value="MdtA-like_HH"/>
</dbReference>
<sequence length="368" mass="39408">MSLKKHWFWGAAALVVIGAVLVTQQGNQADAKSDAPKLLPAVRVGTAQTLDLPVQIQGQGHLVALNRVDVRPQITGIIRSVHFREGEDIHAGQLLFEIDQSEAKAQLSRTQAQAAQIKAQLDDADRDYHRSTELVKAGFISPSAADTSASKVESLRAQYEAALAEAETAKVQLGHTRILSPIAARAGAVDVHPGSLAEVGGSVPLVTLLQFDPIGVEFSLPESQLTSILKGRSEQALHIQLNTPDGRQVEGQLTFIDNTVNRNTGTINLKASFPNASGTLWPGAFVRVDLQAGLDRNATVLPPQALIEGPTGHFVYVLNDANEVNAQPVTLLRIQDEQAVVEGLSGTPRVVIEGNRNLRAGMKVQVRS</sequence>
<keyword evidence="5" id="KW-0997">Cell inner membrane</keyword>
<name>A0ABV8SMG6_9GAMM</name>
<keyword evidence="4" id="KW-1003">Cell membrane</keyword>
<dbReference type="SUPFAM" id="SSF111369">
    <property type="entry name" value="HlyD-like secretion proteins"/>
    <property type="match status" value="1"/>
</dbReference>
<feature type="domain" description="Multidrug resistance protein MdtA-like beta-barrel" evidence="10">
    <location>
        <begin position="213"/>
        <end position="293"/>
    </location>
</feature>
<evidence type="ECO:0000313" key="13">
    <source>
        <dbReference type="Proteomes" id="UP001595904"/>
    </source>
</evidence>
<keyword evidence="7" id="KW-0175">Coiled coil</keyword>
<dbReference type="Proteomes" id="UP001595904">
    <property type="component" value="Unassembled WGS sequence"/>
</dbReference>
<evidence type="ECO:0000256" key="4">
    <source>
        <dbReference type="ARBA" id="ARBA00022475"/>
    </source>
</evidence>
<comment type="caution">
    <text evidence="12">The sequence shown here is derived from an EMBL/GenBank/DDBJ whole genome shotgun (WGS) entry which is preliminary data.</text>
</comment>
<gene>
    <name evidence="12" type="ORF">ACFPN2_05390</name>
</gene>
<dbReference type="Pfam" id="PF25944">
    <property type="entry name" value="Beta-barrel_RND"/>
    <property type="match status" value="1"/>
</dbReference>
<dbReference type="InterPro" id="IPR058627">
    <property type="entry name" value="MdtA-like_C"/>
</dbReference>
<feature type="domain" description="Multidrug resistance protein MdtA-like alpha-helical hairpin" evidence="8">
    <location>
        <begin position="107"/>
        <end position="176"/>
    </location>
</feature>
<feature type="coiled-coil region" evidence="7">
    <location>
        <begin position="100"/>
        <end position="172"/>
    </location>
</feature>
<dbReference type="RefSeq" id="WP_380595615.1">
    <property type="nucleotide sequence ID" value="NZ_JBHSDU010000002.1"/>
</dbReference>
<evidence type="ECO:0000256" key="6">
    <source>
        <dbReference type="ARBA" id="ARBA00023136"/>
    </source>
</evidence>